<reference evidence="2" key="1">
    <citation type="submission" date="2022-11" db="UniProtKB">
        <authorList>
            <consortium name="WormBaseParasite"/>
        </authorList>
    </citation>
    <scope>IDENTIFICATION</scope>
</reference>
<dbReference type="Proteomes" id="UP000887574">
    <property type="component" value="Unplaced"/>
</dbReference>
<proteinExistence type="predicted"/>
<protein>
    <submittedName>
        <fullName evidence="2">Uncharacterized protein</fullName>
    </submittedName>
</protein>
<dbReference type="WBParaSite" id="jg14489">
    <property type="protein sequence ID" value="jg14489"/>
    <property type="gene ID" value="jg14489"/>
</dbReference>
<evidence type="ECO:0000313" key="1">
    <source>
        <dbReference type="Proteomes" id="UP000887574"/>
    </source>
</evidence>
<keyword evidence="1" id="KW-1185">Reference proteome</keyword>
<accession>A0A915D0C3</accession>
<name>A0A915D0C3_9BILA</name>
<sequence>MLQRLYHTALYTCNVNCSNSALKRFLYRLIKMEIYQPTSDPAIDTDLSSSTLEFGNETLPSLPALALTNVSFVETTLLEDIQRDDAKASSQSTQEEIVPLDAAEGSLINSLASPRLCPPDQCICPSRKCSVFCCSSPKCKSNSDCPAGKTCQKNRGRYGFCL</sequence>
<organism evidence="1 2">
    <name type="scientific">Ditylenchus dipsaci</name>
    <dbReference type="NCBI Taxonomy" id="166011"/>
    <lineage>
        <taxon>Eukaryota</taxon>
        <taxon>Metazoa</taxon>
        <taxon>Ecdysozoa</taxon>
        <taxon>Nematoda</taxon>
        <taxon>Chromadorea</taxon>
        <taxon>Rhabditida</taxon>
        <taxon>Tylenchina</taxon>
        <taxon>Tylenchomorpha</taxon>
        <taxon>Sphaerularioidea</taxon>
        <taxon>Anguinidae</taxon>
        <taxon>Anguininae</taxon>
        <taxon>Ditylenchus</taxon>
    </lineage>
</organism>
<dbReference type="AlphaFoldDB" id="A0A915D0C3"/>
<evidence type="ECO:0000313" key="2">
    <source>
        <dbReference type="WBParaSite" id="jg14489"/>
    </source>
</evidence>